<organism evidence="1 2">
    <name type="scientific">Rhizoclosmatium globosum</name>
    <dbReference type="NCBI Taxonomy" id="329046"/>
    <lineage>
        <taxon>Eukaryota</taxon>
        <taxon>Fungi</taxon>
        <taxon>Fungi incertae sedis</taxon>
        <taxon>Chytridiomycota</taxon>
        <taxon>Chytridiomycota incertae sedis</taxon>
        <taxon>Chytridiomycetes</taxon>
        <taxon>Chytridiales</taxon>
        <taxon>Chytriomycetaceae</taxon>
        <taxon>Rhizoclosmatium</taxon>
    </lineage>
</organism>
<dbReference type="AlphaFoldDB" id="A0A1Y2CE12"/>
<sequence length="101" mass="10941">MERRAKPSPRSAEAKSLLNRFRVAGSFEGRVGGGERRCLGLWSLLFGCRSCGRGALVGLVVVALWLRRIVGGVVECIRLLMGIIGIGVQCYGRQKKIVLVG</sequence>
<gene>
    <name evidence="1" type="ORF">BCR33DRAFT_197909</name>
</gene>
<keyword evidence="2" id="KW-1185">Reference proteome</keyword>
<evidence type="ECO:0000313" key="1">
    <source>
        <dbReference type="EMBL" id="ORY45279.1"/>
    </source>
</evidence>
<accession>A0A1Y2CE12</accession>
<evidence type="ECO:0000313" key="2">
    <source>
        <dbReference type="Proteomes" id="UP000193642"/>
    </source>
</evidence>
<comment type="caution">
    <text evidence="1">The sequence shown here is derived from an EMBL/GenBank/DDBJ whole genome shotgun (WGS) entry which is preliminary data.</text>
</comment>
<proteinExistence type="predicted"/>
<reference evidence="1 2" key="1">
    <citation type="submission" date="2016-07" db="EMBL/GenBank/DDBJ databases">
        <title>Pervasive Adenine N6-methylation of Active Genes in Fungi.</title>
        <authorList>
            <consortium name="DOE Joint Genome Institute"/>
            <person name="Mondo S.J."/>
            <person name="Dannebaum R.O."/>
            <person name="Kuo R.C."/>
            <person name="Labutti K."/>
            <person name="Haridas S."/>
            <person name="Kuo A."/>
            <person name="Salamov A."/>
            <person name="Ahrendt S.R."/>
            <person name="Lipzen A."/>
            <person name="Sullivan W."/>
            <person name="Andreopoulos W.B."/>
            <person name="Clum A."/>
            <person name="Lindquist E."/>
            <person name="Daum C."/>
            <person name="Ramamoorthy G.K."/>
            <person name="Gryganskyi A."/>
            <person name="Culley D."/>
            <person name="Magnuson J.K."/>
            <person name="James T.Y."/>
            <person name="O'Malley M.A."/>
            <person name="Stajich J.E."/>
            <person name="Spatafora J.W."/>
            <person name="Visel A."/>
            <person name="Grigoriev I.V."/>
        </authorList>
    </citation>
    <scope>NUCLEOTIDE SEQUENCE [LARGE SCALE GENOMIC DNA]</scope>
    <source>
        <strain evidence="1 2">JEL800</strain>
    </source>
</reference>
<dbReference type="EMBL" id="MCGO01000020">
    <property type="protein sequence ID" value="ORY45279.1"/>
    <property type="molecule type" value="Genomic_DNA"/>
</dbReference>
<name>A0A1Y2CE12_9FUNG</name>
<protein>
    <submittedName>
        <fullName evidence="1">Uncharacterized protein</fullName>
    </submittedName>
</protein>
<dbReference type="Proteomes" id="UP000193642">
    <property type="component" value="Unassembled WGS sequence"/>
</dbReference>